<protein>
    <submittedName>
        <fullName evidence="1">Uncharacterized protein</fullName>
    </submittedName>
</protein>
<name>A0A1Y2FEA1_9FUNG</name>
<reference evidence="1 2" key="1">
    <citation type="submission" date="2016-08" db="EMBL/GenBank/DDBJ databases">
        <title>A Parts List for Fungal Cellulosomes Revealed by Comparative Genomics.</title>
        <authorList>
            <consortium name="DOE Joint Genome Institute"/>
            <person name="Haitjema C.H."/>
            <person name="Gilmore S.P."/>
            <person name="Henske J.K."/>
            <person name="Solomon K.V."/>
            <person name="De Groot R."/>
            <person name="Kuo A."/>
            <person name="Mondo S.J."/>
            <person name="Salamov A.A."/>
            <person name="Labutti K."/>
            <person name="Zhao Z."/>
            <person name="Chiniquy J."/>
            <person name="Barry K."/>
            <person name="Brewer H.M."/>
            <person name="Purvine S.O."/>
            <person name="Wright A.T."/>
            <person name="Boxma B."/>
            <person name="Van Alen T."/>
            <person name="Hackstein J.H."/>
            <person name="Baker S.E."/>
            <person name="Grigoriev I.V."/>
            <person name="O'Malley M.A."/>
        </authorList>
    </citation>
    <scope>NUCLEOTIDE SEQUENCE [LARGE SCALE GENOMIC DNA]</scope>
    <source>
        <strain evidence="1 2">G1</strain>
    </source>
</reference>
<dbReference type="EMBL" id="MCOG01000010">
    <property type="protein sequence ID" value="ORY81636.1"/>
    <property type="molecule type" value="Genomic_DNA"/>
</dbReference>
<gene>
    <name evidence="1" type="ORF">LY90DRAFT_664176</name>
</gene>
<keyword evidence="2" id="KW-1185">Reference proteome</keyword>
<sequence length="389" mass="43918">MQDPSLISYFERQQKFVSLVRDIQFSLNSKEYKNQGYTFNDYIRMRWNLSQAQAYRYLISAKVLDQLEEFKVQPCYERLCRSLYKVAKKPDQIKLLWSTILRKAGGRPDCINSTHVKDIWKELCQDSKYNHICHYEDDLIEKIEKSITKRSIEKKHKQLNLNSKANTSVASTITSKTTTKSTTSKSITSPRTVKAIANTNINTTTTMTDNDNINLKQSLVESGSEVVDCNNSEYEMNVIPSDMKNVNTSISTVSTSALSSDTLYNNYPNSNSLSPNETFISGQSSSSSLNSLNNISDVTINNSTIITPAIGSSTNNLTASFQNNLNQPPVTFMSLNSINSINTINTLNVNNTTNSLYYVPTNLSTENIVSETLPTSNLMDPNQTYFYYY</sequence>
<dbReference type="Proteomes" id="UP000193920">
    <property type="component" value="Unassembled WGS sequence"/>
</dbReference>
<comment type="caution">
    <text evidence="1">The sequence shown here is derived from an EMBL/GenBank/DDBJ whole genome shotgun (WGS) entry which is preliminary data.</text>
</comment>
<dbReference type="STRING" id="1754190.A0A1Y2FEA1"/>
<proteinExistence type="predicted"/>
<evidence type="ECO:0000313" key="1">
    <source>
        <dbReference type="EMBL" id="ORY81636.1"/>
    </source>
</evidence>
<accession>A0A1Y2FEA1</accession>
<evidence type="ECO:0000313" key="2">
    <source>
        <dbReference type="Proteomes" id="UP000193920"/>
    </source>
</evidence>
<dbReference type="OrthoDB" id="5595153at2759"/>
<dbReference type="AlphaFoldDB" id="A0A1Y2FEA1"/>
<organism evidence="1 2">
    <name type="scientific">Neocallimastix californiae</name>
    <dbReference type="NCBI Taxonomy" id="1754190"/>
    <lineage>
        <taxon>Eukaryota</taxon>
        <taxon>Fungi</taxon>
        <taxon>Fungi incertae sedis</taxon>
        <taxon>Chytridiomycota</taxon>
        <taxon>Chytridiomycota incertae sedis</taxon>
        <taxon>Neocallimastigomycetes</taxon>
        <taxon>Neocallimastigales</taxon>
        <taxon>Neocallimastigaceae</taxon>
        <taxon>Neocallimastix</taxon>
    </lineage>
</organism>